<name>A0A2K5APR6_9ARCH</name>
<accession>A0A2K5APR6</accession>
<protein>
    <submittedName>
        <fullName evidence="1">Uncharacterized protein</fullName>
    </submittedName>
</protein>
<sequence length="209" mass="23719">MVIEHIAMDGSGIDGVDAKALLYSVIERLGRDELRRDLAKDSRSAIATIMHSCMKELSSNDMDKDKDVIIRLVTALMHYLLTECMIQSERKIQLDDVMLDLVIPSMRALRSNPDNTLIILIARGDEMGLLNNRLERVYALHPKVNVWAVIVGDAETDMVDNVRVYMMDEYVDQVSKSKPSRSIIPLSSIIEDIRRFMNSRGIRPFNIVA</sequence>
<reference evidence="2" key="1">
    <citation type="submission" date="2018-01" db="EMBL/GenBank/DDBJ databases">
        <authorList>
            <person name="Kerou L M."/>
        </authorList>
    </citation>
    <scope>NUCLEOTIDE SEQUENCE [LARGE SCALE GENOMIC DNA]</scope>
    <source>
        <strain evidence="2">SCU2</strain>
    </source>
</reference>
<dbReference type="KEGG" id="ncv:NCAV_0431"/>
<keyword evidence="2" id="KW-1185">Reference proteome</keyword>
<gene>
    <name evidence="1" type="ORF">NCAV_0431</name>
</gene>
<dbReference type="EMBL" id="LT981265">
    <property type="protein sequence ID" value="SPC33625.1"/>
    <property type="molecule type" value="Genomic_DNA"/>
</dbReference>
<dbReference type="AlphaFoldDB" id="A0A2K5APR6"/>
<evidence type="ECO:0000313" key="2">
    <source>
        <dbReference type="Proteomes" id="UP000236248"/>
    </source>
</evidence>
<dbReference type="Proteomes" id="UP000236248">
    <property type="component" value="Chromosome NCAV"/>
</dbReference>
<proteinExistence type="predicted"/>
<organism evidence="1 2">
    <name type="scientific">Candidatus Nitrosocaldus cavascurensis</name>
    <dbReference type="NCBI Taxonomy" id="2058097"/>
    <lineage>
        <taxon>Archaea</taxon>
        <taxon>Nitrososphaerota</taxon>
        <taxon>Nitrososphaeria</taxon>
        <taxon>Candidatus Nitrosocaldales</taxon>
        <taxon>Candidatus Nitrosocaldaceae</taxon>
        <taxon>Candidatus Nitrosocaldus</taxon>
    </lineage>
</organism>
<evidence type="ECO:0000313" key="1">
    <source>
        <dbReference type="EMBL" id="SPC33625.1"/>
    </source>
</evidence>